<keyword evidence="1" id="KW-0472">Membrane</keyword>
<evidence type="ECO:0000256" key="1">
    <source>
        <dbReference type="SAM" id="Phobius"/>
    </source>
</evidence>
<keyword evidence="1" id="KW-0812">Transmembrane</keyword>
<dbReference type="EMBL" id="JNBY01000092">
    <property type="protein sequence ID" value="KDN84634.1"/>
    <property type="molecule type" value="Genomic_DNA"/>
</dbReference>
<accession>A0A066YXC2</accession>
<dbReference type="PATRIC" id="fig|1348663.4.peg.3588"/>
<feature type="transmembrane region" description="Helical" evidence="1">
    <location>
        <begin position="208"/>
        <end position="223"/>
    </location>
</feature>
<dbReference type="HOGENOM" id="CLU_1014819_0_0_11"/>
<sequence length="274" mass="27497">MGGAGGARAAPADPAEFAGPGGRALAGAAPFVLAGGAALGAAHLVAGFFLLKPGTGVLPVVAAVALSAPWVLALLGAALGRWAVARVFVLVAVVAVLAAVVHPVGPSSSAGTLLELWCVMGGLVLLAPPDGVDLSRRGRSRAVACSIAVGLPMCGIAAGWLGLWLEDYPDVVFPPSLQVPLDASTAWPAVVLAVAYLLHLADPRVDRVQAGGVALAVLPWVVMPRPPLYYDTPLNGHDLLRDAAVVLALLAAATAAGVLRRRARLAGTEASDLA</sequence>
<name>A0A066YXC2_9ACTN</name>
<feature type="transmembrane region" description="Helical" evidence="1">
    <location>
        <begin position="185"/>
        <end position="201"/>
    </location>
</feature>
<feature type="transmembrane region" description="Helical" evidence="1">
    <location>
        <begin position="110"/>
        <end position="129"/>
    </location>
</feature>
<keyword evidence="3" id="KW-1185">Reference proteome</keyword>
<feature type="transmembrane region" description="Helical" evidence="1">
    <location>
        <begin position="57"/>
        <end position="80"/>
    </location>
</feature>
<evidence type="ECO:0000313" key="3">
    <source>
        <dbReference type="Proteomes" id="UP000027178"/>
    </source>
</evidence>
<feature type="transmembrane region" description="Helical" evidence="1">
    <location>
        <begin position="87"/>
        <end position="104"/>
    </location>
</feature>
<feature type="transmembrane region" description="Helical" evidence="1">
    <location>
        <begin position="31"/>
        <end position="51"/>
    </location>
</feature>
<feature type="transmembrane region" description="Helical" evidence="1">
    <location>
        <begin position="243"/>
        <end position="259"/>
    </location>
</feature>
<feature type="transmembrane region" description="Helical" evidence="1">
    <location>
        <begin position="141"/>
        <end position="165"/>
    </location>
</feature>
<proteinExistence type="predicted"/>
<organism evidence="2 3">
    <name type="scientific">Kitasatospora cheerisanensis KCTC 2395</name>
    <dbReference type="NCBI Taxonomy" id="1348663"/>
    <lineage>
        <taxon>Bacteria</taxon>
        <taxon>Bacillati</taxon>
        <taxon>Actinomycetota</taxon>
        <taxon>Actinomycetes</taxon>
        <taxon>Kitasatosporales</taxon>
        <taxon>Streptomycetaceae</taxon>
        <taxon>Kitasatospora</taxon>
    </lineage>
</organism>
<gene>
    <name evidence="2" type="ORF">KCH_37260</name>
</gene>
<dbReference type="Proteomes" id="UP000027178">
    <property type="component" value="Unassembled WGS sequence"/>
</dbReference>
<dbReference type="AlphaFoldDB" id="A0A066YXC2"/>
<comment type="caution">
    <text evidence="2">The sequence shown here is derived from an EMBL/GenBank/DDBJ whole genome shotgun (WGS) entry which is preliminary data.</text>
</comment>
<keyword evidence="1" id="KW-1133">Transmembrane helix</keyword>
<protein>
    <submittedName>
        <fullName evidence="2">Uncharacterized protein</fullName>
    </submittedName>
</protein>
<reference evidence="2 3" key="1">
    <citation type="submission" date="2014-05" db="EMBL/GenBank/DDBJ databases">
        <title>Draft Genome Sequence of Kitasatospora cheerisanensis KCTC 2395.</title>
        <authorList>
            <person name="Nam D.H."/>
        </authorList>
    </citation>
    <scope>NUCLEOTIDE SEQUENCE [LARGE SCALE GENOMIC DNA]</scope>
    <source>
        <strain evidence="2 3">KCTC 2395</strain>
    </source>
</reference>
<evidence type="ECO:0000313" key="2">
    <source>
        <dbReference type="EMBL" id="KDN84634.1"/>
    </source>
</evidence>